<dbReference type="Gene3D" id="3.30.457.10">
    <property type="entry name" value="Copper amine oxidase-like, N-terminal domain"/>
    <property type="match status" value="1"/>
</dbReference>
<organism evidence="5 6">
    <name type="scientific">Acetivibrio clariflavus (strain DSM 19732 / NBRC 101661 / EBR45)</name>
    <name type="common">Clostridium clariflavum</name>
    <dbReference type="NCBI Taxonomy" id="720554"/>
    <lineage>
        <taxon>Bacteria</taxon>
        <taxon>Bacillati</taxon>
        <taxon>Bacillota</taxon>
        <taxon>Clostridia</taxon>
        <taxon>Eubacteriales</taxon>
        <taxon>Oscillospiraceae</taxon>
        <taxon>Acetivibrio</taxon>
    </lineage>
</organism>
<dbReference type="SUPFAM" id="SSF53187">
    <property type="entry name" value="Zn-dependent exopeptidases"/>
    <property type="match status" value="1"/>
</dbReference>
<evidence type="ECO:0000259" key="4">
    <source>
        <dbReference type="SMART" id="SM00646"/>
    </source>
</evidence>
<sequence length="963" mass="107846" precursor="true">MKKLFCVCLTLIVFTITCITTYAQGLMITYDGTTKEYKGNIYKLYVNDELVISDMPPIIIDGRSLVPVRAIFEQLGAEVEWDSKNKKVSVSYESDEVVLTINDKNALVNGKKVEMEVPAKIINDRTMVPLRFVGEQLNMEVGWNAEKGEISISNKEYLQYAKINDIKYIKEKDRQSIAINVDKFQDYKILRLPSPDRIVVDFTNTKLSVKQDNIKVNEEFLKSIRCSQFENNTARVILDLEGQPQYRVTETKGQLLVNLEKKTTNADADIIGVNNPLDGFSRPVDNQLDFKHIAQSTYEAVVIDVKDYKGYETFKLPDPYRIVIDIPEAIASNEMKTVNIDSTLIKSVRYAAKEPKGARLVIDTKGDLEYRLVENDGILVAYVAKSIDLISFTPSRGISDRDEALERGSLSVSYKAQEDHEIVALFTSDYSDYSIEKLLSENKIVVNLPNALGPSKEQSIDVKSSHIESIKYSAVNRSSSKVVIQLKAQCQYVVVEGEKALVINVIPSVDEDISQTDEGENSAGKATPTPVKTATPEPSKTVVPTVTVTPNPTVVPTSTGINSDKEPIKIDHAFIDGVDSITIWAEDVDDFNVWRLTGPDRIVIDIPNFDAGREQKISVDSSNISSIRSAQFEETVGRVVVDTIGQPQFESRKTDKYITLIVRQPTYKNIQYSNSGSRVYFTLKGAKLTEGGQSITRFYTDKYEFDGRRYSITFPSELADLGVGTININDSKVIDVKITKDDESNQTTITFTTKEPFNYEIITRASENDTTITLYKEASRKDRLVVIDPGHGGSEPGATYGGVYEKDLNLDIAKRLNALLKSHNIKTYMTREDDVYVGLYERAYIANNMNATLFVSIHNNAYYSQYSGTETLYYPSNSPGFNSKRFAQIVQEELVKALGTKNRGIVERPNLVVLKATKMPAVLAEVGFMTNEAELAKLKTEEFRQKAAQALCDAILRALDEVE</sequence>
<dbReference type="OrthoDB" id="9806267at2"/>
<dbReference type="Gene3D" id="2.60.40.3500">
    <property type="match status" value="4"/>
</dbReference>
<reference evidence="5 6" key="2">
    <citation type="journal article" date="2012" name="Stand. Genomic Sci.">
        <title>Complete Genome Sequence of Clostridium clariflavum DSM 19732.</title>
        <authorList>
            <person name="Izquierdo J.A."/>
            <person name="Goodwin L."/>
            <person name="Davenport K.W."/>
            <person name="Teshima H."/>
            <person name="Bruce D."/>
            <person name="Detter C."/>
            <person name="Tapia R."/>
            <person name="Han S."/>
            <person name="Land M."/>
            <person name="Hauser L."/>
            <person name="Jeffries C.D."/>
            <person name="Han J."/>
            <person name="Pitluck S."/>
            <person name="Nolan M."/>
            <person name="Chen A."/>
            <person name="Huntemann M."/>
            <person name="Mavromatis K."/>
            <person name="Mikhailova N."/>
            <person name="Liolios K."/>
            <person name="Woyke T."/>
            <person name="Lynd L.R."/>
        </authorList>
    </citation>
    <scope>NUCLEOTIDE SEQUENCE [LARGE SCALE GENOMIC DNA]</scope>
    <source>
        <strain evidence="6">DSM 19732 / NBRC 101661 / EBR45</strain>
    </source>
</reference>
<dbReference type="RefSeq" id="WP_014254505.1">
    <property type="nucleotide sequence ID" value="NC_016627.1"/>
</dbReference>
<dbReference type="KEGG" id="ccl:Clocl_1228"/>
<feature type="domain" description="MurNAc-LAA" evidence="4">
    <location>
        <begin position="843"/>
        <end position="956"/>
    </location>
</feature>
<dbReference type="InterPro" id="IPR036582">
    <property type="entry name" value="Mao_N_sf"/>
</dbReference>
<evidence type="ECO:0000313" key="6">
    <source>
        <dbReference type="Proteomes" id="UP000005435"/>
    </source>
</evidence>
<dbReference type="eggNOG" id="COG0860">
    <property type="taxonomic scope" value="Bacteria"/>
</dbReference>
<feature type="compositionally biased region" description="Low complexity" evidence="2">
    <location>
        <begin position="525"/>
        <end position="541"/>
    </location>
</feature>
<dbReference type="HOGENOM" id="CLU_014322_10_0_9"/>
<dbReference type="Pfam" id="PF07833">
    <property type="entry name" value="Cu_amine_oxidN1"/>
    <property type="match status" value="1"/>
</dbReference>
<dbReference type="Gene3D" id="3.40.630.40">
    <property type="entry name" value="Zn-dependent exopeptidases"/>
    <property type="match status" value="1"/>
</dbReference>
<dbReference type="PANTHER" id="PTHR30404:SF0">
    <property type="entry name" value="N-ACETYLMURAMOYL-L-ALANINE AMIDASE AMIC"/>
    <property type="match status" value="1"/>
</dbReference>
<dbReference type="Proteomes" id="UP000005435">
    <property type="component" value="Chromosome"/>
</dbReference>
<dbReference type="STRING" id="720554.Clocl_1228"/>
<feature type="signal peptide" evidence="3">
    <location>
        <begin position="1"/>
        <end position="23"/>
    </location>
</feature>
<name>G8LYY7_ACECE</name>
<dbReference type="GO" id="GO:0008745">
    <property type="term" value="F:N-acetylmuramoyl-L-alanine amidase activity"/>
    <property type="evidence" value="ECO:0007669"/>
    <property type="project" value="InterPro"/>
</dbReference>
<dbReference type="InterPro" id="IPR021731">
    <property type="entry name" value="AMIN_dom"/>
</dbReference>
<dbReference type="EMBL" id="CP003065">
    <property type="protein sequence ID" value="AEV67889.1"/>
    <property type="molecule type" value="Genomic_DNA"/>
</dbReference>
<dbReference type="SUPFAM" id="SSF55383">
    <property type="entry name" value="Copper amine oxidase, domain N"/>
    <property type="match status" value="2"/>
</dbReference>
<dbReference type="Pfam" id="PF01520">
    <property type="entry name" value="Amidase_3"/>
    <property type="match status" value="1"/>
</dbReference>
<keyword evidence="3" id="KW-0732">Signal</keyword>
<dbReference type="PANTHER" id="PTHR30404">
    <property type="entry name" value="N-ACETYLMURAMOYL-L-ALANINE AMIDASE"/>
    <property type="match status" value="1"/>
</dbReference>
<dbReference type="InterPro" id="IPR012854">
    <property type="entry name" value="Cu_amine_oxidase-like_N"/>
</dbReference>
<dbReference type="CDD" id="cd02696">
    <property type="entry name" value="MurNAc-LAA"/>
    <property type="match status" value="1"/>
</dbReference>
<proteinExistence type="predicted"/>
<feature type="region of interest" description="Disordered" evidence="2">
    <location>
        <begin position="513"/>
        <end position="541"/>
    </location>
</feature>
<accession>G8LYY7</accession>
<protein>
    <submittedName>
        <fullName evidence="5">N-acetylmuramoyl-L-alanine amidase</fullName>
    </submittedName>
</protein>
<dbReference type="Pfam" id="PF11741">
    <property type="entry name" value="AMIN"/>
    <property type="match status" value="4"/>
</dbReference>
<keyword evidence="1" id="KW-0378">Hydrolase</keyword>
<gene>
    <name evidence="5" type="ordered locus">Clocl_1228</name>
</gene>
<feature type="chain" id="PRO_5003510949" evidence="3">
    <location>
        <begin position="24"/>
        <end position="963"/>
    </location>
</feature>
<dbReference type="InterPro" id="IPR050695">
    <property type="entry name" value="N-acetylmuramoyl_amidase_3"/>
</dbReference>
<reference evidence="6" key="1">
    <citation type="submission" date="2011-12" db="EMBL/GenBank/DDBJ databases">
        <title>Complete sequence of Clostridium clariflavum DSM 19732.</title>
        <authorList>
            <consortium name="US DOE Joint Genome Institute"/>
            <person name="Lucas S."/>
            <person name="Han J."/>
            <person name="Lapidus A."/>
            <person name="Cheng J.-F."/>
            <person name="Goodwin L."/>
            <person name="Pitluck S."/>
            <person name="Peters L."/>
            <person name="Teshima H."/>
            <person name="Detter J.C."/>
            <person name="Han C."/>
            <person name="Tapia R."/>
            <person name="Land M."/>
            <person name="Hauser L."/>
            <person name="Kyrpides N."/>
            <person name="Ivanova N."/>
            <person name="Pagani I."/>
            <person name="Kitzmiller T."/>
            <person name="Lynd L."/>
            <person name="Izquierdo J."/>
            <person name="Woyke T."/>
        </authorList>
    </citation>
    <scope>NUCLEOTIDE SEQUENCE [LARGE SCALE GENOMIC DNA]</scope>
    <source>
        <strain evidence="6">DSM 19732 / NBRC 101661 / EBR45</strain>
    </source>
</reference>
<dbReference type="InterPro" id="IPR002508">
    <property type="entry name" value="MurNAc-LAA_cat"/>
</dbReference>
<evidence type="ECO:0000256" key="2">
    <source>
        <dbReference type="SAM" id="MobiDB-lite"/>
    </source>
</evidence>
<dbReference type="AlphaFoldDB" id="G8LYY7"/>
<dbReference type="GO" id="GO:0009253">
    <property type="term" value="P:peptidoglycan catabolic process"/>
    <property type="evidence" value="ECO:0007669"/>
    <property type="project" value="InterPro"/>
</dbReference>
<evidence type="ECO:0000256" key="3">
    <source>
        <dbReference type="SAM" id="SignalP"/>
    </source>
</evidence>
<evidence type="ECO:0000313" key="5">
    <source>
        <dbReference type="EMBL" id="AEV67889.1"/>
    </source>
</evidence>
<evidence type="ECO:0000256" key="1">
    <source>
        <dbReference type="ARBA" id="ARBA00022801"/>
    </source>
</evidence>
<keyword evidence="6" id="KW-1185">Reference proteome</keyword>
<dbReference type="GO" id="GO:0030288">
    <property type="term" value="C:outer membrane-bounded periplasmic space"/>
    <property type="evidence" value="ECO:0007669"/>
    <property type="project" value="TreeGrafter"/>
</dbReference>
<dbReference type="SMART" id="SM00646">
    <property type="entry name" value="Ami_3"/>
    <property type="match status" value="1"/>
</dbReference>